<sequence>MSFPFGGDGGTHGKYFVNDDIVFSHFVANLSGAFPSGEELFIRSVRRFSDEVTDPTLKKRVAGFIGQESVHGQQHRLLNEKLIDMGYPIAWWDSKKFNDWVKRLEERLPARLPLAVTAAAEHFTAVLAERTLGEEEIQAIPGELQVWNVLNWHAVEELEHKSVAFDVFRTVAGGTERMRRSVMAVMIPTLLLLIAVTLVYSLAHDPDGRRQPLRVIREAYRLYRGPIFRGLIPDLTKYLRPGFHPDDIDTNALLEHWQEELFGTDGELVGYLK</sequence>
<accession>A0A557XL11</accession>
<dbReference type="PANTHER" id="PTHR39456">
    <property type="entry name" value="METAL-DEPENDENT HYDROLASE"/>
    <property type="match status" value="1"/>
</dbReference>
<name>A0A557XL11_9MYCO</name>
<dbReference type="PANTHER" id="PTHR39456:SF1">
    <property type="entry name" value="METAL-DEPENDENT HYDROLASE"/>
    <property type="match status" value="1"/>
</dbReference>
<comment type="caution">
    <text evidence="2">The sequence shown here is derived from an EMBL/GenBank/DDBJ whole genome shotgun (WGS) entry which is preliminary data.</text>
</comment>
<dbReference type="Proteomes" id="UP000320513">
    <property type="component" value="Unassembled WGS sequence"/>
</dbReference>
<keyword evidence="1" id="KW-0472">Membrane</keyword>
<organism evidence="2 3">
    <name type="scientific">Mycobacterium helveticum</name>
    <dbReference type="NCBI Taxonomy" id="2592811"/>
    <lineage>
        <taxon>Bacteria</taxon>
        <taxon>Bacillati</taxon>
        <taxon>Actinomycetota</taxon>
        <taxon>Actinomycetes</taxon>
        <taxon>Mycobacteriales</taxon>
        <taxon>Mycobacteriaceae</taxon>
        <taxon>Mycobacterium</taxon>
    </lineage>
</organism>
<proteinExistence type="predicted"/>
<reference evidence="2 3" key="1">
    <citation type="submission" date="2019-07" db="EMBL/GenBank/DDBJ databases">
        <title>New Mycobacterium species.</title>
        <authorList>
            <person name="Tortoli E."/>
            <person name="Ghielmetti G."/>
            <person name="Friedel U."/>
            <person name="Trovato A."/>
        </authorList>
    </citation>
    <scope>NUCLEOTIDE SEQUENCE [LARGE SCALE GENOMIC DNA]</scope>
    <source>
        <strain evidence="2 3">16-83</strain>
    </source>
</reference>
<keyword evidence="3" id="KW-1185">Reference proteome</keyword>
<protein>
    <submittedName>
        <fullName evidence="2">Metal-dependent hydrolase</fullName>
    </submittedName>
</protein>
<gene>
    <name evidence="2" type="ORF">FPZ47_17940</name>
</gene>
<keyword evidence="1" id="KW-0812">Transmembrane</keyword>
<evidence type="ECO:0000256" key="1">
    <source>
        <dbReference type="SAM" id="Phobius"/>
    </source>
</evidence>
<dbReference type="PIRSF" id="PIRSF007580">
    <property type="entry name" value="UCP07580"/>
    <property type="match status" value="1"/>
</dbReference>
<dbReference type="InterPro" id="IPR016516">
    <property type="entry name" value="UCP07580"/>
</dbReference>
<dbReference type="AlphaFoldDB" id="A0A557XL11"/>
<evidence type="ECO:0000313" key="2">
    <source>
        <dbReference type="EMBL" id="TVS86476.1"/>
    </source>
</evidence>
<evidence type="ECO:0000313" key="3">
    <source>
        <dbReference type="Proteomes" id="UP000320513"/>
    </source>
</evidence>
<dbReference type="GO" id="GO:0016787">
    <property type="term" value="F:hydrolase activity"/>
    <property type="evidence" value="ECO:0007669"/>
    <property type="project" value="UniProtKB-KW"/>
</dbReference>
<keyword evidence="1" id="KW-1133">Transmembrane helix</keyword>
<keyword evidence="2" id="KW-0378">Hydrolase</keyword>
<dbReference type="Pfam" id="PF10118">
    <property type="entry name" value="Metal_hydrol"/>
    <property type="match status" value="1"/>
</dbReference>
<feature type="transmembrane region" description="Helical" evidence="1">
    <location>
        <begin position="182"/>
        <end position="203"/>
    </location>
</feature>
<dbReference type="EMBL" id="VMQU01000081">
    <property type="protein sequence ID" value="TVS86476.1"/>
    <property type="molecule type" value="Genomic_DNA"/>
</dbReference>
<dbReference type="OrthoDB" id="4760165at2"/>